<evidence type="ECO:0000313" key="2">
    <source>
        <dbReference type="Proteomes" id="UP000447434"/>
    </source>
</evidence>
<dbReference type="EMBL" id="WOCE01000005">
    <property type="protein sequence ID" value="KAE9613850.1"/>
    <property type="molecule type" value="Genomic_DNA"/>
</dbReference>
<sequence length="52" mass="6283">MNFICEYDGLDEFLKLEEIRWIFEWITLNPNETLVTWSTRNEIPQGILFSNC</sequence>
<evidence type="ECO:0000313" key="1">
    <source>
        <dbReference type="EMBL" id="KAE9613850.1"/>
    </source>
</evidence>
<keyword evidence="2" id="KW-1185">Reference proteome</keyword>
<name>A0A6A4QIS8_LUPAL</name>
<comment type="caution">
    <text evidence="1">The sequence shown here is derived from an EMBL/GenBank/DDBJ whole genome shotgun (WGS) entry which is preliminary data.</text>
</comment>
<accession>A0A6A4QIS8</accession>
<protein>
    <submittedName>
        <fullName evidence="1">Uncharacterized protein</fullName>
    </submittedName>
</protein>
<gene>
    <name evidence="1" type="ORF">Lalb_Chr05g0221781</name>
</gene>
<organism evidence="1 2">
    <name type="scientific">Lupinus albus</name>
    <name type="common">White lupine</name>
    <name type="synonym">Lupinus termis</name>
    <dbReference type="NCBI Taxonomy" id="3870"/>
    <lineage>
        <taxon>Eukaryota</taxon>
        <taxon>Viridiplantae</taxon>
        <taxon>Streptophyta</taxon>
        <taxon>Embryophyta</taxon>
        <taxon>Tracheophyta</taxon>
        <taxon>Spermatophyta</taxon>
        <taxon>Magnoliopsida</taxon>
        <taxon>eudicotyledons</taxon>
        <taxon>Gunneridae</taxon>
        <taxon>Pentapetalae</taxon>
        <taxon>rosids</taxon>
        <taxon>fabids</taxon>
        <taxon>Fabales</taxon>
        <taxon>Fabaceae</taxon>
        <taxon>Papilionoideae</taxon>
        <taxon>50 kb inversion clade</taxon>
        <taxon>genistoids sensu lato</taxon>
        <taxon>core genistoids</taxon>
        <taxon>Genisteae</taxon>
        <taxon>Lupinus</taxon>
    </lineage>
</organism>
<dbReference type="AlphaFoldDB" id="A0A6A4QIS8"/>
<proteinExistence type="predicted"/>
<dbReference type="Proteomes" id="UP000447434">
    <property type="component" value="Chromosome 5"/>
</dbReference>
<reference evidence="2" key="1">
    <citation type="journal article" date="2020" name="Nat. Commun.">
        <title>Genome sequence of the cluster root forming white lupin.</title>
        <authorList>
            <person name="Hufnagel B."/>
            <person name="Marques A."/>
            <person name="Soriano A."/>
            <person name="Marques L."/>
            <person name="Divol F."/>
            <person name="Doumas P."/>
            <person name="Sallet E."/>
            <person name="Mancinotti D."/>
            <person name="Carrere S."/>
            <person name="Marande W."/>
            <person name="Arribat S."/>
            <person name="Keller J."/>
            <person name="Huneau C."/>
            <person name="Blein T."/>
            <person name="Aime D."/>
            <person name="Laguerre M."/>
            <person name="Taylor J."/>
            <person name="Schubert V."/>
            <person name="Nelson M."/>
            <person name="Geu-Flores F."/>
            <person name="Crespi M."/>
            <person name="Gallardo-Guerrero K."/>
            <person name="Delaux P.-M."/>
            <person name="Salse J."/>
            <person name="Berges H."/>
            <person name="Guyot R."/>
            <person name="Gouzy J."/>
            <person name="Peret B."/>
        </authorList>
    </citation>
    <scope>NUCLEOTIDE SEQUENCE [LARGE SCALE GENOMIC DNA]</scope>
    <source>
        <strain evidence="2">cv. Amiga</strain>
    </source>
</reference>